<dbReference type="Pfam" id="PF02613">
    <property type="entry name" value="Nitrate_red_del"/>
    <property type="match status" value="1"/>
</dbReference>
<accession>A0ABX1IXR4</accession>
<dbReference type="PANTHER" id="PTHR34227:SF1">
    <property type="entry name" value="DIMETHYL SULFOXIDE REDUCTASE CHAPERONE-RELATED"/>
    <property type="match status" value="1"/>
</dbReference>
<protein>
    <submittedName>
        <fullName evidence="2">Uncharacterized protein</fullName>
    </submittedName>
</protein>
<keyword evidence="1" id="KW-0143">Chaperone</keyword>
<dbReference type="InterPro" id="IPR020945">
    <property type="entry name" value="DMSO/NO3_reduct_chaperone"/>
</dbReference>
<evidence type="ECO:0000313" key="3">
    <source>
        <dbReference type="Proteomes" id="UP000715441"/>
    </source>
</evidence>
<dbReference type="InterPro" id="IPR036411">
    <property type="entry name" value="TorD-like_sf"/>
</dbReference>
<evidence type="ECO:0000313" key="2">
    <source>
        <dbReference type="EMBL" id="NKQ52298.1"/>
    </source>
</evidence>
<name>A0ABX1IXR4_9PSEU</name>
<proteinExistence type="predicted"/>
<dbReference type="RefSeq" id="WP_168512033.1">
    <property type="nucleotide sequence ID" value="NZ_JAAXLS010000002.1"/>
</dbReference>
<dbReference type="Gene3D" id="1.10.3480.10">
    <property type="entry name" value="TorD-like"/>
    <property type="match status" value="1"/>
</dbReference>
<gene>
    <name evidence="2" type="ORF">HFP15_05335</name>
</gene>
<comment type="caution">
    <text evidence="2">The sequence shown here is derived from an EMBL/GenBank/DDBJ whole genome shotgun (WGS) entry which is preliminary data.</text>
</comment>
<dbReference type="PANTHER" id="PTHR34227">
    <property type="entry name" value="CHAPERONE PROTEIN YCDY"/>
    <property type="match status" value="1"/>
</dbReference>
<dbReference type="Proteomes" id="UP000715441">
    <property type="component" value="Unassembled WGS sequence"/>
</dbReference>
<dbReference type="InterPro" id="IPR050289">
    <property type="entry name" value="TorD/DmsD_chaperones"/>
</dbReference>
<evidence type="ECO:0000256" key="1">
    <source>
        <dbReference type="ARBA" id="ARBA00023186"/>
    </source>
</evidence>
<sequence>MSSEPQVASRPTAIDPELFRALGALCEAPHLAHARIAAALGLPPLTDPASYTETFVVQLVPYAAVYLGAEGMLGGEAADRVAGFWRALHLTPPSEPDHLGVLLGLYAALADAERAEPQPARRAIRREARRALLWEHLLTWAIAYTTALEDAGDGFYRAWARIVADALLTEADELRPPKTAPACLRAAPDPVTTDEGLDRLVRALLTPVRSGILLSRRDLAEASGSCGLAPRAGERAFMLRSMLEQAPRETLGWLAGHAGRWRARHRATEPRLGPVGVHWRARAEGTRRLLVAARGRA</sequence>
<dbReference type="EMBL" id="JAAXLS010000002">
    <property type="protein sequence ID" value="NKQ52298.1"/>
    <property type="molecule type" value="Genomic_DNA"/>
</dbReference>
<organism evidence="2 3">
    <name type="scientific">Amycolatopsis acididurans</name>
    <dbReference type="NCBI Taxonomy" id="2724524"/>
    <lineage>
        <taxon>Bacteria</taxon>
        <taxon>Bacillati</taxon>
        <taxon>Actinomycetota</taxon>
        <taxon>Actinomycetes</taxon>
        <taxon>Pseudonocardiales</taxon>
        <taxon>Pseudonocardiaceae</taxon>
        <taxon>Amycolatopsis</taxon>
    </lineage>
</organism>
<reference evidence="2 3" key="1">
    <citation type="submission" date="2020-04" db="EMBL/GenBank/DDBJ databases">
        <title>Novel species.</title>
        <authorList>
            <person name="Teo W.F.A."/>
            <person name="Lipun K."/>
            <person name="Srisuk N."/>
            <person name="Duangmal K."/>
        </authorList>
    </citation>
    <scope>NUCLEOTIDE SEQUENCE [LARGE SCALE GENOMIC DNA]</scope>
    <source>
        <strain evidence="2 3">K13G38</strain>
    </source>
</reference>
<keyword evidence="3" id="KW-1185">Reference proteome</keyword>
<dbReference type="SUPFAM" id="SSF89155">
    <property type="entry name" value="TorD-like"/>
    <property type="match status" value="1"/>
</dbReference>